<dbReference type="Proteomes" id="UP000267251">
    <property type="component" value="Unassembled WGS sequence"/>
</dbReference>
<feature type="coiled-coil region" evidence="1">
    <location>
        <begin position="258"/>
        <end position="285"/>
    </location>
</feature>
<dbReference type="GO" id="GO:0005771">
    <property type="term" value="C:multivesicular body"/>
    <property type="evidence" value="ECO:0007669"/>
    <property type="project" value="TreeGrafter"/>
</dbReference>
<sequence>MTPTSFTQLIAEDVEYSRSKARAKALFGPLCISRLVNPDGFKSNVAWWRRHILQAARMGILPGPGRFSVQGTNLVEACVAAGLGEPQGIGCVLGEMVSQGDLITETTWKNEASWTGWAIEWVVKPSASWVLDQAGMSGEDGKAFLTQPLLLTHLIKEKADGVMEKHHHRQIKYPVTDTIYSLKDFIEASRQEEANANLSIKDVKFLMENLERRGIVRVEREDRGQGKVDLIKLPVHPGTFPDPITEADRGCLAVRSTLDRVDNQVHELQSQIDRLDEEAKTYVASKQKSRALMALRRKHRLTSILEHRCSAQGQLENMWLKMREATSDVEVLQAYEIGATTLSGIMTQGKLTPDRVASVAERMQEALADHAEIDEAMRLGIHGNGEEEGAEELERELEEMICVSPEAKKKGVEDLVSNLQDLSVSSGNEAILNQGEEEGRRLVEEAATIPLPE</sequence>
<keyword evidence="1" id="KW-0175">Coiled coil</keyword>
<dbReference type="Pfam" id="PF03357">
    <property type="entry name" value="Snf7"/>
    <property type="match status" value="1"/>
</dbReference>
<dbReference type="EMBL" id="KZ988169">
    <property type="protein sequence ID" value="RKP12900.1"/>
    <property type="molecule type" value="Genomic_DNA"/>
</dbReference>
<proteinExistence type="predicted"/>
<name>A0A4P9Y549_9FUNG</name>
<evidence type="ECO:0000313" key="3">
    <source>
        <dbReference type="Proteomes" id="UP000267251"/>
    </source>
</evidence>
<organism evidence="2 3">
    <name type="scientific">Piptocephalis cylindrospora</name>
    <dbReference type="NCBI Taxonomy" id="1907219"/>
    <lineage>
        <taxon>Eukaryota</taxon>
        <taxon>Fungi</taxon>
        <taxon>Fungi incertae sedis</taxon>
        <taxon>Zoopagomycota</taxon>
        <taxon>Zoopagomycotina</taxon>
        <taxon>Zoopagomycetes</taxon>
        <taxon>Zoopagales</taxon>
        <taxon>Piptocephalidaceae</taxon>
        <taxon>Piptocephalis</taxon>
    </lineage>
</organism>
<dbReference type="PANTHER" id="PTHR22761">
    <property type="entry name" value="CHARGED MULTIVESICULAR BODY PROTEIN"/>
    <property type="match status" value="1"/>
</dbReference>
<protein>
    <submittedName>
        <fullName evidence="2">Snf7-domain-containing protein</fullName>
    </submittedName>
</protein>
<evidence type="ECO:0000313" key="2">
    <source>
        <dbReference type="EMBL" id="RKP12900.1"/>
    </source>
</evidence>
<dbReference type="AlphaFoldDB" id="A0A4P9Y549"/>
<dbReference type="Pfam" id="PF25880">
    <property type="entry name" value="WHD_CHMP7_1st"/>
    <property type="match status" value="1"/>
</dbReference>
<dbReference type="OrthoDB" id="10250120at2759"/>
<dbReference type="GO" id="GO:0009898">
    <property type="term" value="C:cytoplasmic side of plasma membrane"/>
    <property type="evidence" value="ECO:0007669"/>
    <property type="project" value="TreeGrafter"/>
</dbReference>
<dbReference type="Gene3D" id="1.10.287.1060">
    <property type="entry name" value="ESAT-6-like"/>
    <property type="match status" value="1"/>
</dbReference>
<dbReference type="GO" id="GO:0000815">
    <property type="term" value="C:ESCRT III complex"/>
    <property type="evidence" value="ECO:0007669"/>
    <property type="project" value="TreeGrafter"/>
</dbReference>
<dbReference type="InterPro" id="IPR005024">
    <property type="entry name" value="Snf7_fam"/>
</dbReference>
<reference evidence="3" key="1">
    <citation type="journal article" date="2018" name="Nat. Microbiol.">
        <title>Leveraging single-cell genomics to expand the fungal tree of life.</title>
        <authorList>
            <person name="Ahrendt S.R."/>
            <person name="Quandt C.A."/>
            <person name="Ciobanu D."/>
            <person name="Clum A."/>
            <person name="Salamov A."/>
            <person name="Andreopoulos B."/>
            <person name="Cheng J.F."/>
            <person name="Woyke T."/>
            <person name="Pelin A."/>
            <person name="Henrissat B."/>
            <person name="Reynolds N.K."/>
            <person name="Benny G.L."/>
            <person name="Smith M.E."/>
            <person name="James T.Y."/>
            <person name="Grigoriev I.V."/>
        </authorList>
    </citation>
    <scope>NUCLEOTIDE SEQUENCE [LARGE SCALE GENOMIC DNA]</scope>
</reference>
<keyword evidence="3" id="KW-1185">Reference proteome</keyword>
<dbReference type="GO" id="GO:0006900">
    <property type="term" value="P:vesicle budding from membrane"/>
    <property type="evidence" value="ECO:0007669"/>
    <property type="project" value="TreeGrafter"/>
</dbReference>
<gene>
    <name evidence="2" type="ORF">BJ684DRAFT_16663</name>
</gene>
<dbReference type="GO" id="GO:0032511">
    <property type="term" value="P:late endosome to vacuole transport via multivesicular body sorting pathway"/>
    <property type="evidence" value="ECO:0007669"/>
    <property type="project" value="TreeGrafter"/>
</dbReference>
<dbReference type="PANTHER" id="PTHR22761:SF96">
    <property type="entry name" value="BCDNA.GH08385"/>
    <property type="match status" value="1"/>
</dbReference>
<evidence type="ECO:0000256" key="1">
    <source>
        <dbReference type="SAM" id="Coils"/>
    </source>
</evidence>
<accession>A0A4P9Y549</accession>